<dbReference type="GO" id="GO:0140359">
    <property type="term" value="F:ABC-type transporter activity"/>
    <property type="evidence" value="ECO:0007669"/>
    <property type="project" value="InterPro"/>
</dbReference>
<accession>A4U2Q2</accession>
<gene>
    <name evidence="10" type="ORF">MGR_1870</name>
</gene>
<keyword evidence="4" id="KW-0067">ATP-binding</keyword>
<feature type="transmembrane region" description="Helical" evidence="7">
    <location>
        <begin position="146"/>
        <end position="178"/>
    </location>
</feature>
<dbReference type="EMBL" id="CU459003">
    <property type="protein sequence ID" value="CAM77159.1"/>
    <property type="molecule type" value="Genomic_DNA"/>
</dbReference>
<reference evidence="10" key="1">
    <citation type="journal article" date="2007" name="J. Bacteriol.">
        <title>Comparative genome analysis of four magnetotactic bacteria reveals a complex set of group-specific genes implicated in magnetosome biomineralization and function.</title>
        <authorList>
            <person name="Richter M."/>
            <person name="Kube M."/>
            <person name="Bazylinski D.A."/>
            <person name="Lombardot T."/>
            <person name="Gloeckner F.O."/>
            <person name="Reinhardt R."/>
            <person name="Schueler D."/>
        </authorList>
    </citation>
    <scope>NUCLEOTIDE SEQUENCE</scope>
    <source>
        <strain evidence="10">MSR-1</strain>
    </source>
</reference>
<evidence type="ECO:0000259" key="8">
    <source>
        <dbReference type="PROSITE" id="PS50893"/>
    </source>
</evidence>
<dbReference type="InterPro" id="IPR003439">
    <property type="entry name" value="ABC_transporter-like_ATP-bd"/>
</dbReference>
<dbReference type="GO" id="GO:0016887">
    <property type="term" value="F:ATP hydrolysis activity"/>
    <property type="evidence" value="ECO:0007669"/>
    <property type="project" value="InterPro"/>
</dbReference>
<dbReference type="Gene3D" id="1.20.1560.10">
    <property type="entry name" value="ABC transporter type 1, transmembrane domain"/>
    <property type="match status" value="1"/>
</dbReference>
<evidence type="ECO:0000259" key="9">
    <source>
        <dbReference type="PROSITE" id="PS50929"/>
    </source>
</evidence>
<dbReference type="PROSITE" id="PS50929">
    <property type="entry name" value="ABC_TM1F"/>
    <property type="match status" value="1"/>
</dbReference>
<proteinExistence type="predicted"/>
<evidence type="ECO:0000256" key="6">
    <source>
        <dbReference type="ARBA" id="ARBA00023136"/>
    </source>
</evidence>
<evidence type="ECO:0000313" key="10">
    <source>
        <dbReference type="EMBL" id="CAM77159.1"/>
    </source>
</evidence>
<feature type="domain" description="ABC transporter" evidence="8">
    <location>
        <begin position="336"/>
        <end position="573"/>
    </location>
</feature>
<dbReference type="InterPro" id="IPR039421">
    <property type="entry name" value="Type_1_exporter"/>
</dbReference>
<dbReference type="GO" id="GO:0005524">
    <property type="term" value="F:ATP binding"/>
    <property type="evidence" value="ECO:0007669"/>
    <property type="project" value="UniProtKB-KW"/>
</dbReference>
<keyword evidence="3" id="KW-0547">Nucleotide-binding</keyword>
<dbReference type="PANTHER" id="PTHR24221:SF248">
    <property type="entry name" value="ABC TRANSPORTER TRANSMEMBRANE REGION"/>
    <property type="match status" value="1"/>
</dbReference>
<evidence type="ECO:0000256" key="5">
    <source>
        <dbReference type="ARBA" id="ARBA00022989"/>
    </source>
</evidence>
<name>A4U2Q2_9PROT</name>
<dbReference type="GO" id="GO:0034040">
    <property type="term" value="F:ATPase-coupled lipid transmembrane transporter activity"/>
    <property type="evidence" value="ECO:0007669"/>
    <property type="project" value="TreeGrafter"/>
</dbReference>
<keyword evidence="2 7" id="KW-0812">Transmembrane</keyword>
<dbReference type="GO" id="GO:0005886">
    <property type="term" value="C:plasma membrane"/>
    <property type="evidence" value="ECO:0007669"/>
    <property type="project" value="UniProtKB-SubCell"/>
</dbReference>
<feature type="domain" description="ABC transmembrane type-1" evidence="9">
    <location>
        <begin position="25"/>
        <end position="304"/>
    </location>
</feature>
<dbReference type="InterPro" id="IPR003593">
    <property type="entry name" value="AAA+_ATPase"/>
</dbReference>
<protein>
    <submittedName>
        <fullName evidence="10">ABC transporter protein</fullName>
    </submittedName>
</protein>
<evidence type="ECO:0000256" key="7">
    <source>
        <dbReference type="SAM" id="Phobius"/>
    </source>
</evidence>
<dbReference type="InterPro" id="IPR036640">
    <property type="entry name" value="ABC1_TM_sf"/>
</dbReference>
<dbReference type="PANTHER" id="PTHR24221">
    <property type="entry name" value="ATP-BINDING CASSETTE SUB-FAMILY B"/>
    <property type="match status" value="1"/>
</dbReference>
<dbReference type="PROSITE" id="PS50893">
    <property type="entry name" value="ABC_TRANSPORTER_2"/>
    <property type="match status" value="1"/>
</dbReference>
<comment type="subcellular location">
    <subcellularLocation>
        <location evidence="1">Cell membrane</location>
        <topology evidence="1">Multi-pass membrane protein</topology>
    </subcellularLocation>
</comment>
<dbReference type="SMART" id="SM00382">
    <property type="entry name" value="AAA"/>
    <property type="match status" value="1"/>
</dbReference>
<feature type="transmembrane region" description="Helical" evidence="7">
    <location>
        <begin position="246"/>
        <end position="269"/>
    </location>
</feature>
<feature type="transmembrane region" description="Helical" evidence="7">
    <location>
        <begin position="22"/>
        <end position="44"/>
    </location>
</feature>
<evidence type="ECO:0000256" key="1">
    <source>
        <dbReference type="ARBA" id="ARBA00004651"/>
    </source>
</evidence>
<dbReference type="SUPFAM" id="SSF90123">
    <property type="entry name" value="ABC transporter transmembrane region"/>
    <property type="match status" value="1"/>
</dbReference>
<dbReference type="InterPro" id="IPR027417">
    <property type="entry name" value="P-loop_NTPase"/>
</dbReference>
<organism evidence="10">
    <name type="scientific">Magnetospirillum gryphiswaldense</name>
    <dbReference type="NCBI Taxonomy" id="55518"/>
    <lineage>
        <taxon>Bacteria</taxon>
        <taxon>Pseudomonadati</taxon>
        <taxon>Pseudomonadota</taxon>
        <taxon>Alphaproteobacteria</taxon>
        <taxon>Rhodospirillales</taxon>
        <taxon>Rhodospirillaceae</taxon>
        <taxon>Magnetospirillum</taxon>
    </lineage>
</organism>
<dbReference type="Gene3D" id="3.40.50.300">
    <property type="entry name" value="P-loop containing nucleotide triphosphate hydrolases"/>
    <property type="match status" value="1"/>
</dbReference>
<evidence type="ECO:0000256" key="3">
    <source>
        <dbReference type="ARBA" id="ARBA00022741"/>
    </source>
</evidence>
<keyword evidence="5 7" id="KW-1133">Transmembrane helix</keyword>
<dbReference type="Pfam" id="PF00664">
    <property type="entry name" value="ABC_membrane"/>
    <property type="match status" value="1"/>
</dbReference>
<evidence type="ECO:0000256" key="4">
    <source>
        <dbReference type="ARBA" id="ARBA00022840"/>
    </source>
</evidence>
<dbReference type="SUPFAM" id="SSF52540">
    <property type="entry name" value="P-loop containing nucleoside triphosphate hydrolases"/>
    <property type="match status" value="1"/>
</dbReference>
<feature type="transmembrane region" description="Helical" evidence="7">
    <location>
        <begin position="56"/>
        <end position="76"/>
    </location>
</feature>
<sequence>MGAKHGHKDFTPGVYDGLRRGGGYVVVASVFLNILALALPLALLQIYDRIIPNSSLGTLLLLLAGVVSAVVLEGVLRVARAEIVGWIGIQFEHTASCKAFAHVFDTPADELEKVGPGELIERLGGLPTVREVFSENWTLVVCDLPFVLLFLGAIGYLAGWLVLAPTAVLIGFAAFALLGSKASEQAIQDFNTVRDRRQNFSIEVIHGVHSVKSMAMEAQMIQRYARLQEAVAKNSHRVVQVSTNSLGVAGVFSQLLTLSVVIFGSLMVVDNVLTVGGLSACTLLAGRALQPVQKAVGLWTRWQTAKLMRARFETIFQLPLEPRAEAPVVQPIRGQVDLKGVVFKHAADAEPLFNGLDLHIRPGERIAIGGDNGCGKSTLLRMLHGSIAPTEGEILLDGIPIQQHERDHLMRSDGIAFIPQRGELLRGTILENLTMFRPDRRKEALRLAGVMGLDEVVYRLAHGYHTRVGDGSTDILPRGVVQRVAVIRALVSRPRVLLFDEANAAMDGPGDERLRQYFESMSRDTTLIMVTLRPSMQRLADKVLRIEGGKLVKAQPPQAPVANTDVAALAGKVIA</sequence>
<evidence type="ECO:0000256" key="2">
    <source>
        <dbReference type="ARBA" id="ARBA00022692"/>
    </source>
</evidence>
<dbReference type="Pfam" id="PF00005">
    <property type="entry name" value="ABC_tran"/>
    <property type="match status" value="1"/>
</dbReference>
<dbReference type="AlphaFoldDB" id="A4U2Q2"/>
<keyword evidence="6 7" id="KW-0472">Membrane</keyword>
<dbReference type="InterPro" id="IPR011527">
    <property type="entry name" value="ABC1_TM_dom"/>
</dbReference>